<evidence type="ECO:0000256" key="1">
    <source>
        <dbReference type="SAM" id="SignalP"/>
    </source>
</evidence>
<comment type="caution">
    <text evidence="2">The sequence shown here is derived from an EMBL/GenBank/DDBJ whole genome shotgun (WGS) entry which is preliminary data.</text>
</comment>
<feature type="chain" id="PRO_5009581481" description="PsbP C-terminal domain-containing protein" evidence="1">
    <location>
        <begin position="20"/>
        <end position="221"/>
    </location>
</feature>
<dbReference type="EMBL" id="MHIE01000013">
    <property type="protein sequence ID" value="OGY45777.1"/>
    <property type="molecule type" value="Genomic_DNA"/>
</dbReference>
<protein>
    <recommendedName>
        <fullName evidence="4">PsbP C-terminal domain-containing protein</fullName>
    </recommendedName>
</protein>
<sequence length="221" mass="25459">MSKKTLFFSLILLASLTLAALAYVQITKPEPANQPGNTNQVAEIDTSNWKTYRNEEYGFEFKYPGDWDFATYPEEQKNRPEFTIFNHEWTPYGADGDLSINLVLNEASSDLDSWFDKNDKYNEEKITDLIKKSKDNLVGSEITRDDLQITLKEALIDGNRAILQKVIFYKTYYLEGPPYTIKNYFIKNGNTVLNFQAVTPTGKQSEDLIKKADKVIYTIKF</sequence>
<keyword evidence="1" id="KW-0732">Signal</keyword>
<feature type="signal peptide" evidence="1">
    <location>
        <begin position="1"/>
        <end position="19"/>
    </location>
</feature>
<reference evidence="2 3" key="1">
    <citation type="journal article" date="2016" name="Nat. Commun.">
        <title>Thousands of microbial genomes shed light on interconnected biogeochemical processes in an aquifer system.</title>
        <authorList>
            <person name="Anantharaman K."/>
            <person name="Brown C.T."/>
            <person name="Hug L.A."/>
            <person name="Sharon I."/>
            <person name="Castelle C.J."/>
            <person name="Probst A.J."/>
            <person name="Thomas B.C."/>
            <person name="Singh A."/>
            <person name="Wilkins M.J."/>
            <person name="Karaoz U."/>
            <person name="Brodie E.L."/>
            <person name="Williams K.H."/>
            <person name="Hubbard S.S."/>
            <person name="Banfield J.F."/>
        </authorList>
    </citation>
    <scope>NUCLEOTIDE SEQUENCE [LARGE SCALE GENOMIC DNA]</scope>
</reference>
<dbReference type="Proteomes" id="UP000178240">
    <property type="component" value="Unassembled WGS sequence"/>
</dbReference>
<name>A0A1G1Y2I4_9BACT</name>
<dbReference type="STRING" id="1797535.A2744_00150"/>
<proteinExistence type="predicted"/>
<evidence type="ECO:0000313" key="3">
    <source>
        <dbReference type="Proteomes" id="UP000178240"/>
    </source>
</evidence>
<dbReference type="AlphaFoldDB" id="A0A1G1Y2I4"/>
<accession>A0A1G1Y2I4</accession>
<evidence type="ECO:0008006" key="4">
    <source>
        <dbReference type="Google" id="ProtNLM"/>
    </source>
</evidence>
<organism evidence="2 3">
    <name type="scientific">Candidatus Buchananbacteria bacterium RIFCSPHIGHO2_01_FULL_44_11</name>
    <dbReference type="NCBI Taxonomy" id="1797535"/>
    <lineage>
        <taxon>Bacteria</taxon>
        <taxon>Candidatus Buchananiibacteriota</taxon>
    </lineage>
</organism>
<gene>
    <name evidence="2" type="ORF">A2744_00150</name>
</gene>
<evidence type="ECO:0000313" key="2">
    <source>
        <dbReference type="EMBL" id="OGY45777.1"/>
    </source>
</evidence>